<gene>
    <name evidence="3" type="ORF">SAMN04488554_0905</name>
</gene>
<feature type="transmembrane region" description="Helical" evidence="2">
    <location>
        <begin position="165"/>
        <end position="183"/>
    </location>
</feature>
<evidence type="ECO:0000313" key="4">
    <source>
        <dbReference type="Proteomes" id="UP000199220"/>
    </source>
</evidence>
<evidence type="ECO:0000313" key="3">
    <source>
        <dbReference type="EMBL" id="SED86554.1"/>
    </source>
</evidence>
<evidence type="ECO:0000256" key="1">
    <source>
        <dbReference type="SAM" id="MobiDB-lite"/>
    </source>
</evidence>
<dbReference type="RefSeq" id="WP_089771879.1">
    <property type="nucleotide sequence ID" value="NZ_FNTX01000001.1"/>
</dbReference>
<keyword evidence="4" id="KW-1185">Reference proteome</keyword>
<keyword evidence="2" id="KW-0812">Transmembrane</keyword>
<dbReference type="Proteomes" id="UP000199220">
    <property type="component" value="Unassembled WGS sequence"/>
</dbReference>
<dbReference type="OrthoDB" id="5185521at2"/>
<organism evidence="3 4">
    <name type="scientific">Ruania alba</name>
    <dbReference type="NCBI Taxonomy" id="648782"/>
    <lineage>
        <taxon>Bacteria</taxon>
        <taxon>Bacillati</taxon>
        <taxon>Actinomycetota</taxon>
        <taxon>Actinomycetes</taxon>
        <taxon>Micrococcales</taxon>
        <taxon>Ruaniaceae</taxon>
        <taxon>Ruania</taxon>
    </lineage>
</organism>
<feature type="compositionally biased region" description="Low complexity" evidence="1">
    <location>
        <begin position="360"/>
        <end position="373"/>
    </location>
</feature>
<protein>
    <submittedName>
        <fullName evidence="3">Uncharacterized protein</fullName>
    </submittedName>
</protein>
<feature type="transmembrane region" description="Helical" evidence="2">
    <location>
        <begin position="195"/>
        <end position="215"/>
    </location>
</feature>
<keyword evidence="2" id="KW-0472">Membrane</keyword>
<name>A0A1H5E624_9MICO</name>
<reference evidence="4" key="1">
    <citation type="submission" date="2016-10" db="EMBL/GenBank/DDBJ databases">
        <authorList>
            <person name="Varghese N."/>
            <person name="Submissions S."/>
        </authorList>
    </citation>
    <scope>NUCLEOTIDE SEQUENCE [LARGE SCALE GENOMIC DNA]</scope>
    <source>
        <strain evidence="4">DSM 21368</strain>
    </source>
</reference>
<keyword evidence="2" id="KW-1133">Transmembrane helix</keyword>
<sequence>MSTTTDTTETGATNAVGAYARAVREHLNDLQPETLDELTGGLEADLTDSLADRLSPEELARMSPADMARRFGDPGAYAAEMRDAAGIAPPEPGRSGRRTLAQAIADGGRSLQGRWSAFVARHKILTAIGPMVRDLRPVWWVLRGWLLFQVASLLLGQAWEVFPDGNLFWLLLIGFVVLSVQWGRGAIGRGPGLRWTGYAASVFALLVALPVLTGIQRAASIHDSALRSATYEMGYDDGTAAAEQLASSGVVVDGERVDNLFVYGTDGQPIEAAQIVDQDGNPIILQPEGGDWESWAEDGAGTPISGVPLAALDDGSALNVFPYRTIAPARLIPEPDGSWSWDETDVRQPQWPLPSLTPLPDGDAPSAGSDAAPETTEDSTGEPERSEATDDQSAPEETGTG</sequence>
<accession>A0A1H5E624</accession>
<evidence type="ECO:0000256" key="2">
    <source>
        <dbReference type="SAM" id="Phobius"/>
    </source>
</evidence>
<dbReference type="AlphaFoldDB" id="A0A1H5E624"/>
<proteinExistence type="predicted"/>
<feature type="transmembrane region" description="Helical" evidence="2">
    <location>
        <begin position="140"/>
        <end position="159"/>
    </location>
</feature>
<feature type="region of interest" description="Disordered" evidence="1">
    <location>
        <begin position="338"/>
        <end position="401"/>
    </location>
</feature>
<dbReference type="EMBL" id="FNTX01000001">
    <property type="protein sequence ID" value="SED86554.1"/>
    <property type="molecule type" value="Genomic_DNA"/>
</dbReference>